<feature type="compositionally biased region" description="Polar residues" evidence="1">
    <location>
        <begin position="209"/>
        <end position="223"/>
    </location>
</feature>
<dbReference type="EMBL" id="KV426209">
    <property type="protein sequence ID" value="KZV84839.1"/>
    <property type="molecule type" value="Genomic_DNA"/>
</dbReference>
<gene>
    <name evidence="3" type="ORF">EXIGLDRAFT_776149</name>
</gene>
<organism evidence="3 4">
    <name type="scientific">Exidia glandulosa HHB12029</name>
    <dbReference type="NCBI Taxonomy" id="1314781"/>
    <lineage>
        <taxon>Eukaryota</taxon>
        <taxon>Fungi</taxon>
        <taxon>Dikarya</taxon>
        <taxon>Basidiomycota</taxon>
        <taxon>Agaricomycotina</taxon>
        <taxon>Agaricomycetes</taxon>
        <taxon>Auriculariales</taxon>
        <taxon>Exidiaceae</taxon>
        <taxon>Exidia</taxon>
    </lineage>
</organism>
<evidence type="ECO:0000256" key="2">
    <source>
        <dbReference type="SAM" id="SignalP"/>
    </source>
</evidence>
<keyword evidence="4" id="KW-1185">Reference proteome</keyword>
<dbReference type="Proteomes" id="UP000077266">
    <property type="component" value="Unassembled WGS sequence"/>
</dbReference>
<dbReference type="AlphaFoldDB" id="A0A165ZQ45"/>
<feature type="region of interest" description="Disordered" evidence="1">
    <location>
        <begin position="185"/>
        <end position="254"/>
    </location>
</feature>
<feature type="chain" id="PRO_5007870159" description="Concanavalin A-like lectin/glucanase" evidence="2">
    <location>
        <begin position="27"/>
        <end position="302"/>
    </location>
</feature>
<sequence>MHRSTFSLLNFIFVALLSAWTAFCDGDDVDLSQVSIYLCDSPAFTYMPSTTADSPDDCKHGCEGAWFLKPYPGPHYDAAAIFPQVRTTSGLAKPLPSVKFKFTGSVGVSLFAVMDWEVSNSTVTLMINDKGYPLKHSGGPLYEAGSLDRNLTYEVVFTYGDFNVGEMSLMGVIIEKDGRALSAAGNEIPPSVLPGASTGESQGGGKPSSGAQTQSSTPGSKGTSVEFPASTTSPAASSSSTSGDGPSPSTTSQSVFPVTYTSISKVNDNLELLRDSAYALAVGDFWPGSAVITLLAAVLPFA</sequence>
<protein>
    <recommendedName>
        <fullName evidence="5">Concanavalin A-like lectin/glucanase</fullName>
    </recommendedName>
</protein>
<evidence type="ECO:0000256" key="1">
    <source>
        <dbReference type="SAM" id="MobiDB-lite"/>
    </source>
</evidence>
<reference evidence="3 4" key="1">
    <citation type="journal article" date="2016" name="Mol. Biol. Evol.">
        <title>Comparative Genomics of Early-Diverging Mushroom-Forming Fungi Provides Insights into the Origins of Lignocellulose Decay Capabilities.</title>
        <authorList>
            <person name="Nagy L.G."/>
            <person name="Riley R."/>
            <person name="Tritt A."/>
            <person name="Adam C."/>
            <person name="Daum C."/>
            <person name="Floudas D."/>
            <person name="Sun H."/>
            <person name="Yadav J.S."/>
            <person name="Pangilinan J."/>
            <person name="Larsson K.H."/>
            <person name="Matsuura K."/>
            <person name="Barry K."/>
            <person name="Labutti K."/>
            <person name="Kuo R."/>
            <person name="Ohm R.A."/>
            <person name="Bhattacharya S.S."/>
            <person name="Shirouzu T."/>
            <person name="Yoshinaga Y."/>
            <person name="Martin F.M."/>
            <person name="Grigoriev I.V."/>
            <person name="Hibbett D.S."/>
        </authorList>
    </citation>
    <scope>NUCLEOTIDE SEQUENCE [LARGE SCALE GENOMIC DNA]</scope>
    <source>
        <strain evidence="3 4">HHB12029</strain>
    </source>
</reference>
<evidence type="ECO:0000313" key="4">
    <source>
        <dbReference type="Proteomes" id="UP000077266"/>
    </source>
</evidence>
<proteinExistence type="predicted"/>
<accession>A0A165ZQ45</accession>
<feature type="signal peptide" evidence="2">
    <location>
        <begin position="1"/>
        <end position="26"/>
    </location>
</feature>
<name>A0A165ZQ45_EXIGL</name>
<evidence type="ECO:0008006" key="5">
    <source>
        <dbReference type="Google" id="ProtNLM"/>
    </source>
</evidence>
<keyword evidence="2" id="KW-0732">Signal</keyword>
<evidence type="ECO:0000313" key="3">
    <source>
        <dbReference type="EMBL" id="KZV84839.1"/>
    </source>
</evidence>
<dbReference type="InParanoid" id="A0A165ZQ45"/>
<feature type="compositionally biased region" description="Low complexity" evidence="1">
    <location>
        <begin position="228"/>
        <end position="252"/>
    </location>
</feature>